<feature type="transmembrane region" description="Helical" evidence="1">
    <location>
        <begin position="34"/>
        <end position="53"/>
    </location>
</feature>
<feature type="transmembrane region" description="Helical" evidence="1">
    <location>
        <begin position="6"/>
        <end position="27"/>
    </location>
</feature>
<dbReference type="EMBL" id="JAUSVR010000004">
    <property type="protein sequence ID" value="MDQ0510951.1"/>
    <property type="molecule type" value="Genomic_DNA"/>
</dbReference>
<keyword evidence="1" id="KW-0812">Transmembrane</keyword>
<dbReference type="Proteomes" id="UP001235094">
    <property type="component" value="Unassembled WGS sequence"/>
</dbReference>
<dbReference type="RefSeq" id="WP_306889666.1">
    <property type="nucleotide sequence ID" value="NZ_JAUSVR010000004.1"/>
</dbReference>
<evidence type="ECO:0000313" key="2">
    <source>
        <dbReference type="EMBL" id="MDQ0510951.1"/>
    </source>
</evidence>
<evidence type="ECO:0000313" key="3">
    <source>
        <dbReference type="Proteomes" id="UP001235094"/>
    </source>
</evidence>
<reference evidence="2 3" key="1">
    <citation type="submission" date="2023-07" db="EMBL/GenBank/DDBJ databases">
        <title>Genomic Encyclopedia of Type Strains, Phase IV (KMG-IV): sequencing the most valuable type-strain genomes for metagenomic binning, comparative biology and taxonomic classification.</title>
        <authorList>
            <person name="Goeker M."/>
        </authorList>
    </citation>
    <scope>NUCLEOTIDE SEQUENCE [LARGE SCALE GENOMIC DNA]</scope>
    <source>
        <strain evidence="2 3">DSM 15561</strain>
    </source>
</reference>
<keyword evidence="3" id="KW-1185">Reference proteome</keyword>
<comment type="caution">
    <text evidence="2">The sequence shown here is derived from an EMBL/GenBank/DDBJ whole genome shotgun (WGS) entry which is preliminary data.</text>
</comment>
<sequence>MTALALEAASAAYLLFLVGMVTTNTMLGTIIHKFIPWVLGVFLGCLAFARFMGWPV</sequence>
<proteinExistence type="predicted"/>
<accession>A0ABU0LQG9</accession>
<name>A0ABU0LQG9_9HYPH</name>
<gene>
    <name evidence="2" type="ORF">QOZ99_001839</name>
</gene>
<keyword evidence="1" id="KW-1133">Transmembrane helix</keyword>
<keyword evidence="1" id="KW-0472">Membrane</keyword>
<organism evidence="2 3">
    <name type="scientific">Ancylobacter amanitiformis</name>
    <dbReference type="NCBI Taxonomy" id="217069"/>
    <lineage>
        <taxon>Bacteria</taxon>
        <taxon>Pseudomonadati</taxon>
        <taxon>Pseudomonadota</taxon>
        <taxon>Alphaproteobacteria</taxon>
        <taxon>Hyphomicrobiales</taxon>
        <taxon>Xanthobacteraceae</taxon>
        <taxon>Ancylobacter</taxon>
    </lineage>
</organism>
<evidence type="ECO:0000256" key="1">
    <source>
        <dbReference type="SAM" id="Phobius"/>
    </source>
</evidence>
<protein>
    <submittedName>
        <fullName evidence="2">Uncharacterized protein</fullName>
    </submittedName>
</protein>